<dbReference type="SUPFAM" id="SSF56219">
    <property type="entry name" value="DNase I-like"/>
    <property type="match status" value="1"/>
</dbReference>
<organism evidence="1">
    <name type="scientific">Albugo laibachii Nc14</name>
    <dbReference type="NCBI Taxonomy" id="890382"/>
    <lineage>
        <taxon>Eukaryota</taxon>
        <taxon>Sar</taxon>
        <taxon>Stramenopiles</taxon>
        <taxon>Oomycota</taxon>
        <taxon>Peronosporomycetes</taxon>
        <taxon>Albuginales</taxon>
        <taxon>Albuginaceae</taxon>
        <taxon>Albugo</taxon>
    </lineage>
</organism>
<dbReference type="EMBL" id="FR824221">
    <property type="protein sequence ID" value="CCA23004.1"/>
    <property type="molecule type" value="Genomic_DNA"/>
</dbReference>
<reference evidence="1" key="2">
    <citation type="submission" date="2011-02" db="EMBL/GenBank/DDBJ databases">
        <authorList>
            <person name="MacLean D."/>
        </authorList>
    </citation>
    <scope>NUCLEOTIDE SEQUENCE</scope>
</reference>
<dbReference type="HOGENOM" id="CLU_145731_0_0_1"/>
<dbReference type="AlphaFoldDB" id="F0WNW1"/>
<gene>
    <name evidence="1" type="primary">AlNc14C176G8116</name>
    <name evidence="1" type="ORF">ALNC14_091470</name>
</gene>
<sequence length="116" mass="13445">MQYKIFVNDTTSTQLHPTHNRSGGVMAILRSDFPGYTSTVEITDRSIRNRYLVLRLLIHDAPVYIHNVYAPVKTEERVLYFEQLLSHNFDSASTHLVFGYLNTPLNPAIRCFEWSN</sequence>
<proteinExistence type="predicted"/>
<reference evidence="1" key="1">
    <citation type="journal article" date="2011" name="PLoS Biol.">
        <title>Gene gain and loss during evolution of obligate parasitism in the white rust pathogen of Arabidopsis thaliana.</title>
        <authorList>
            <person name="Kemen E."/>
            <person name="Gardiner A."/>
            <person name="Schultz-Larsen T."/>
            <person name="Kemen A.C."/>
            <person name="Balmuth A.L."/>
            <person name="Robert-Seilaniantz A."/>
            <person name="Bailey K."/>
            <person name="Holub E."/>
            <person name="Studholme D.J."/>
            <person name="Maclean D."/>
            <person name="Jones J.D."/>
        </authorList>
    </citation>
    <scope>NUCLEOTIDE SEQUENCE</scope>
</reference>
<dbReference type="Gene3D" id="3.60.10.10">
    <property type="entry name" value="Endonuclease/exonuclease/phosphatase"/>
    <property type="match status" value="1"/>
</dbReference>
<evidence type="ECO:0000313" key="1">
    <source>
        <dbReference type="EMBL" id="CCA23004.1"/>
    </source>
</evidence>
<name>F0WNW1_9STRA</name>
<accession>F0WNW1</accession>
<protein>
    <submittedName>
        <fullName evidence="1">AlNc14C176G8116 protein</fullName>
    </submittedName>
</protein>
<dbReference type="InterPro" id="IPR036691">
    <property type="entry name" value="Endo/exonu/phosph_ase_sf"/>
</dbReference>